<dbReference type="GO" id="GO:0005886">
    <property type="term" value="C:plasma membrane"/>
    <property type="evidence" value="ECO:0007669"/>
    <property type="project" value="UniProtKB-SubCell"/>
</dbReference>
<dbReference type="Proteomes" id="UP001139179">
    <property type="component" value="Unassembled WGS sequence"/>
</dbReference>
<dbReference type="InterPro" id="IPR004681">
    <property type="entry name" value="TRAP_DctM"/>
</dbReference>
<feature type="transmembrane region" description="Helical" evidence="7">
    <location>
        <begin position="104"/>
        <end position="124"/>
    </location>
</feature>
<feature type="transmembrane region" description="Helical" evidence="7">
    <location>
        <begin position="80"/>
        <end position="98"/>
    </location>
</feature>
<feature type="transmembrane region" description="Helical" evidence="7">
    <location>
        <begin position="395"/>
        <end position="419"/>
    </location>
</feature>
<keyword evidence="4 7" id="KW-0812">Transmembrane</keyword>
<feature type="domain" description="TRAP C4-dicarboxylate transport system permease DctM subunit" evidence="8">
    <location>
        <begin position="6"/>
        <end position="415"/>
    </location>
</feature>
<reference evidence="9" key="1">
    <citation type="submission" date="2022-05" db="EMBL/GenBank/DDBJ databases">
        <title>Comparative Genomics of Spacecraft Associated Microbes.</title>
        <authorList>
            <person name="Tran M.T."/>
            <person name="Wright A."/>
            <person name="Seuylemezian A."/>
            <person name="Eisen J."/>
            <person name="Coil D."/>
        </authorList>
    </citation>
    <scope>NUCLEOTIDE SEQUENCE</scope>
    <source>
        <strain evidence="9">214.1.1</strain>
    </source>
</reference>
<name>A0A9X2IQB9_9BACI</name>
<dbReference type="PANTHER" id="PTHR33362">
    <property type="entry name" value="SIALIC ACID TRAP TRANSPORTER PERMEASE PROTEIN SIAT-RELATED"/>
    <property type="match status" value="1"/>
</dbReference>
<feature type="transmembrane region" description="Helical" evidence="7">
    <location>
        <begin position="46"/>
        <end position="68"/>
    </location>
</feature>
<evidence type="ECO:0000256" key="3">
    <source>
        <dbReference type="ARBA" id="ARBA00022519"/>
    </source>
</evidence>
<keyword evidence="6 7" id="KW-0472">Membrane</keyword>
<feature type="transmembrane region" description="Helical" evidence="7">
    <location>
        <begin position="270"/>
        <end position="292"/>
    </location>
</feature>
<evidence type="ECO:0000256" key="7">
    <source>
        <dbReference type="SAM" id="Phobius"/>
    </source>
</evidence>
<accession>A0A9X2IQB9</accession>
<gene>
    <name evidence="9" type="ORF">M3202_18925</name>
</gene>
<feature type="transmembrane region" description="Helical" evidence="7">
    <location>
        <begin position="212"/>
        <end position="233"/>
    </location>
</feature>
<evidence type="ECO:0000259" key="8">
    <source>
        <dbReference type="Pfam" id="PF06808"/>
    </source>
</evidence>
<organism evidence="9 10">
    <name type="scientific">Halalkalibacter oceani</name>
    <dbReference type="NCBI Taxonomy" id="1653776"/>
    <lineage>
        <taxon>Bacteria</taxon>
        <taxon>Bacillati</taxon>
        <taxon>Bacillota</taxon>
        <taxon>Bacilli</taxon>
        <taxon>Bacillales</taxon>
        <taxon>Bacillaceae</taxon>
        <taxon>Halalkalibacter</taxon>
    </lineage>
</organism>
<dbReference type="PIRSF" id="PIRSF006066">
    <property type="entry name" value="HI0050"/>
    <property type="match status" value="1"/>
</dbReference>
<dbReference type="AlphaFoldDB" id="A0A9X2IQB9"/>
<evidence type="ECO:0000256" key="1">
    <source>
        <dbReference type="ARBA" id="ARBA00004429"/>
    </source>
</evidence>
<evidence type="ECO:0000256" key="5">
    <source>
        <dbReference type="ARBA" id="ARBA00022989"/>
    </source>
</evidence>
<evidence type="ECO:0000313" key="9">
    <source>
        <dbReference type="EMBL" id="MCM3716120.1"/>
    </source>
</evidence>
<dbReference type="RefSeq" id="WP_251224798.1">
    <property type="nucleotide sequence ID" value="NZ_JAMBOL010000029.1"/>
</dbReference>
<feature type="transmembrane region" description="Helical" evidence="7">
    <location>
        <begin position="354"/>
        <end position="375"/>
    </location>
</feature>
<keyword evidence="2" id="KW-1003">Cell membrane</keyword>
<feature type="transmembrane region" description="Helical" evidence="7">
    <location>
        <begin position="239"/>
        <end position="258"/>
    </location>
</feature>
<proteinExistence type="predicted"/>
<evidence type="ECO:0000256" key="4">
    <source>
        <dbReference type="ARBA" id="ARBA00022692"/>
    </source>
</evidence>
<dbReference type="InterPro" id="IPR010656">
    <property type="entry name" value="DctM"/>
</dbReference>
<keyword evidence="3" id="KW-0997">Cell inner membrane</keyword>
<evidence type="ECO:0000313" key="10">
    <source>
        <dbReference type="Proteomes" id="UP001139179"/>
    </source>
</evidence>
<dbReference type="EMBL" id="JAMBOL010000029">
    <property type="protein sequence ID" value="MCM3716120.1"/>
    <property type="molecule type" value="Genomic_DNA"/>
</dbReference>
<feature type="transmembrane region" description="Helical" evidence="7">
    <location>
        <begin position="170"/>
        <end position="191"/>
    </location>
</feature>
<sequence>MALIAIILLLVFISLSVPIAISIGLASMIGILVDGQVPLLVAVQRIYNTLDSFPIMAIPFFILAGYLMEKGGISQRLVNLANSFVGHMTGGLAMVAVLTSMFFAAISGSSAATTAAVGSILIPAMVKRGYDIRFATSVTASSGELGVIIPPSVPMILFGIVTQVSIGDMFIAGILPGILIGLTVMTLVFIISKKNNYKGGEKSSWGERFTAFRKAFLALLMPFIILGGIYGGIFTPTEAAVVAVVYALIVGTLVYRDIKLKDVLPILKDSFVTSSIIMLIIGAAGIFTWVISQEKIPQQLANLFTTFTDNPLIFLLIVNVLLFIVGMFFETGAGIVILAPILTPIAMELGIDPVHFGIIMIVNLAMGMFTPPLGVNLFVACQVANLRLEQIMKPIIPFILVVALDVLIISYIPEITLWFKMISP</sequence>
<dbReference type="PANTHER" id="PTHR33362:SF3">
    <property type="entry name" value="SIALIC ACID TRAP TRANSPORTER PERMEASE PROTEIN SIAT"/>
    <property type="match status" value="1"/>
</dbReference>
<keyword evidence="10" id="KW-1185">Reference proteome</keyword>
<evidence type="ECO:0000256" key="2">
    <source>
        <dbReference type="ARBA" id="ARBA00022475"/>
    </source>
</evidence>
<protein>
    <submittedName>
        <fullName evidence="9">TRAP transporter large permease</fullName>
    </submittedName>
</protein>
<feature type="transmembrane region" description="Helical" evidence="7">
    <location>
        <begin position="312"/>
        <end position="342"/>
    </location>
</feature>
<dbReference type="NCBIfam" id="TIGR00786">
    <property type="entry name" value="dctM"/>
    <property type="match status" value="1"/>
</dbReference>
<comment type="subcellular location">
    <subcellularLocation>
        <location evidence="1">Cell inner membrane</location>
        <topology evidence="1">Multi-pass membrane protein</topology>
    </subcellularLocation>
</comment>
<evidence type="ECO:0000256" key="6">
    <source>
        <dbReference type="ARBA" id="ARBA00023136"/>
    </source>
</evidence>
<dbReference type="GO" id="GO:0022857">
    <property type="term" value="F:transmembrane transporter activity"/>
    <property type="evidence" value="ECO:0007669"/>
    <property type="project" value="TreeGrafter"/>
</dbReference>
<feature type="transmembrane region" description="Helical" evidence="7">
    <location>
        <begin position="145"/>
        <end position="164"/>
    </location>
</feature>
<dbReference type="Pfam" id="PF06808">
    <property type="entry name" value="DctM"/>
    <property type="match status" value="1"/>
</dbReference>
<keyword evidence="5 7" id="KW-1133">Transmembrane helix</keyword>
<comment type="caution">
    <text evidence="9">The sequence shown here is derived from an EMBL/GenBank/DDBJ whole genome shotgun (WGS) entry which is preliminary data.</text>
</comment>